<gene>
    <name evidence="7" type="ORF">BB559_006336</name>
</gene>
<keyword evidence="2 5" id="KW-0853">WD repeat</keyword>
<protein>
    <recommendedName>
        <fullName evidence="6">U3 small nucleolar RNA-associated protein 13 C-terminal domain-containing protein</fullName>
    </recommendedName>
</protein>
<dbReference type="SMART" id="SM00320">
    <property type="entry name" value="WD40"/>
    <property type="match status" value="11"/>
</dbReference>
<organism evidence="7 8">
    <name type="scientific">Furculomyces boomerangus</name>
    <dbReference type="NCBI Taxonomy" id="61424"/>
    <lineage>
        <taxon>Eukaryota</taxon>
        <taxon>Fungi</taxon>
        <taxon>Fungi incertae sedis</taxon>
        <taxon>Zoopagomycota</taxon>
        <taxon>Kickxellomycotina</taxon>
        <taxon>Harpellomycetes</taxon>
        <taxon>Harpellales</taxon>
        <taxon>Harpellaceae</taxon>
        <taxon>Furculomyces</taxon>
    </lineage>
</organism>
<dbReference type="GO" id="GO:0000480">
    <property type="term" value="P:endonucleolytic cleavage in 5'-ETS of tricistronic rRNA transcript (SSU-rRNA, 5.8S rRNA, LSU-rRNA)"/>
    <property type="evidence" value="ECO:0007669"/>
    <property type="project" value="TreeGrafter"/>
</dbReference>
<sequence length="781" mass="86621">MDIQTKNCFEKFREIESIYTNGKVALSGNTIFTTFNEDIHAIQYGSGEIEFTIKGDTDIITSFAVSPNTKFLVSASRSLMISIVDLETKSTIKKFKGHQAPIISMEFDESSTLFATGAADGSLMVWDAQRGYCTHNLRGNRGVVTALKFFSEANGTTKLASGAEDGSVRLYNLNTNQCEAVLNGHVSVIREISFSGDNKYIISGGRDSVINLWDTKTKKLVLTIPVYEGVESVGTMIIGNEQVIYMGGEKGKPRFFDISGKEIQFQFKINNQMITQLIYSKIHNQLIMVTSDQNIEALEVSHENNTINTAWQVVGNNDEIIDLQFVGLNQTHLAVATNSELLRIYDTDTLRCQLVDGHKDIVLSIDAHPKYFATSSKDYTARVWTFSPQSNTNSIPSVTTVGIATGHTGSVGAVKLAKDDDCTFMVTGGQDRTIKLWDLTTLEESKTLKTRFTVKAHDKDINSIAISPNNKLIASASQDRTIKTWSVSNGQLQNVFVGHKRGVWSVEFSSVDMVLASSSGDTTIKVWSVVDGTCLKTLEGHTGSPLRTTFISCGLQLLSSGSDGLIKVWNLKSGECDVTLDEHEDKVWATAITKNESIFVSGGSDSKIKFWKDTTKQEMDKLHKKQADNLLMGQALENYLAVKDYKNSISLALSLDKPHSILNMLMESIRTNNGLTEETFLGSVDIDNVFGSLTKDQLTRVLNYAREWNTNAKLSFVAQAVISCIFHYYSHKQLLQIPGIRQLVASLIPYTERHLSRMDRLLTDTFMLDYALHGLDNLVEE</sequence>
<keyword evidence="3" id="KW-0677">Repeat</keyword>
<evidence type="ECO:0000259" key="6">
    <source>
        <dbReference type="Pfam" id="PF08625"/>
    </source>
</evidence>
<feature type="repeat" description="WD" evidence="5">
    <location>
        <begin position="580"/>
        <end position="621"/>
    </location>
</feature>
<dbReference type="STRING" id="61424.A0A2T9Y3H8"/>
<dbReference type="OrthoDB" id="5414888at2759"/>
<dbReference type="InterPro" id="IPR036322">
    <property type="entry name" value="WD40_repeat_dom_sf"/>
</dbReference>
<dbReference type="Gene3D" id="2.130.10.10">
    <property type="entry name" value="YVTN repeat-like/Quinoprotein amine dehydrogenase"/>
    <property type="match status" value="4"/>
</dbReference>
<dbReference type="EMBL" id="MBFT01000825">
    <property type="protein sequence ID" value="PVU86909.1"/>
    <property type="molecule type" value="Genomic_DNA"/>
</dbReference>
<accession>A0A2T9Y3H8</accession>
<dbReference type="PANTHER" id="PTHR19854:SF15">
    <property type="entry name" value="TRANSDUCIN BETA-LIKE PROTEIN 3"/>
    <property type="match status" value="1"/>
</dbReference>
<evidence type="ECO:0000313" key="7">
    <source>
        <dbReference type="EMBL" id="PVU86909.1"/>
    </source>
</evidence>
<evidence type="ECO:0000256" key="3">
    <source>
        <dbReference type="ARBA" id="ARBA00022737"/>
    </source>
</evidence>
<name>A0A2T9Y3H8_9FUNG</name>
<comment type="subcellular location">
    <subcellularLocation>
        <location evidence="1">Nucleus</location>
        <location evidence="1">Nucleolus</location>
    </subcellularLocation>
</comment>
<dbReference type="GO" id="GO:0000472">
    <property type="term" value="P:endonucleolytic cleavage to generate mature 5'-end of SSU-rRNA from (SSU-rRNA, 5.8S rRNA, LSU-rRNA)"/>
    <property type="evidence" value="ECO:0007669"/>
    <property type="project" value="TreeGrafter"/>
</dbReference>
<comment type="caution">
    <text evidence="7">The sequence shown here is derived from an EMBL/GenBank/DDBJ whole genome shotgun (WGS) entry which is preliminary data.</text>
</comment>
<dbReference type="InterPro" id="IPR015943">
    <property type="entry name" value="WD40/YVTN_repeat-like_dom_sf"/>
</dbReference>
<dbReference type="GO" id="GO:0030686">
    <property type="term" value="C:90S preribosome"/>
    <property type="evidence" value="ECO:0007669"/>
    <property type="project" value="TreeGrafter"/>
</dbReference>
<feature type="repeat" description="WD" evidence="5">
    <location>
        <begin position="454"/>
        <end position="495"/>
    </location>
</feature>
<evidence type="ECO:0000256" key="5">
    <source>
        <dbReference type="PROSITE-ProRule" id="PRU00221"/>
    </source>
</evidence>
<evidence type="ECO:0000256" key="1">
    <source>
        <dbReference type="ARBA" id="ARBA00004604"/>
    </source>
</evidence>
<feature type="repeat" description="WD" evidence="5">
    <location>
        <begin position="95"/>
        <end position="136"/>
    </location>
</feature>
<feature type="repeat" description="WD" evidence="5">
    <location>
        <begin position="182"/>
        <end position="223"/>
    </location>
</feature>
<dbReference type="GO" id="GO:0034511">
    <property type="term" value="F:U3 snoRNA binding"/>
    <property type="evidence" value="ECO:0007669"/>
    <property type="project" value="TreeGrafter"/>
</dbReference>
<dbReference type="PROSITE" id="PS50082">
    <property type="entry name" value="WD_REPEATS_2"/>
    <property type="match status" value="9"/>
</dbReference>
<dbReference type="PROSITE" id="PS00678">
    <property type="entry name" value="WD_REPEATS_1"/>
    <property type="match status" value="3"/>
</dbReference>
<dbReference type="InterPro" id="IPR019775">
    <property type="entry name" value="WD40_repeat_CS"/>
</dbReference>
<feature type="repeat" description="WD" evidence="5">
    <location>
        <begin position="404"/>
        <end position="447"/>
    </location>
</feature>
<feature type="repeat" description="WD" evidence="5">
    <location>
        <begin position="538"/>
        <end position="579"/>
    </location>
</feature>
<dbReference type="InterPro" id="IPR011047">
    <property type="entry name" value="Quinoprotein_ADH-like_sf"/>
</dbReference>
<evidence type="ECO:0000313" key="8">
    <source>
        <dbReference type="Proteomes" id="UP000245699"/>
    </source>
</evidence>
<dbReference type="PROSITE" id="PS50294">
    <property type="entry name" value="WD_REPEATS_REGION"/>
    <property type="match status" value="7"/>
</dbReference>
<dbReference type="Pfam" id="PF08625">
    <property type="entry name" value="Utp13"/>
    <property type="match status" value="1"/>
</dbReference>
<dbReference type="AlphaFoldDB" id="A0A2T9Y3H8"/>
<evidence type="ECO:0000256" key="2">
    <source>
        <dbReference type="ARBA" id="ARBA00022574"/>
    </source>
</evidence>
<dbReference type="GO" id="GO:0032040">
    <property type="term" value="C:small-subunit processome"/>
    <property type="evidence" value="ECO:0007669"/>
    <property type="project" value="InterPro"/>
</dbReference>
<evidence type="ECO:0000256" key="4">
    <source>
        <dbReference type="ARBA" id="ARBA00023242"/>
    </source>
</evidence>
<dbReference type="InterPro" id="IPR020472">
    <property type="entry name" value="WD40_PAC1"/>
</dbReference>
<feature type="repeat" description="WD" evidence="5">
    <location>
        <begin position="137"/>
        <end position="181"/>
    </location>
</feature>
<dbReference type="PANTHER" id="PTHR19854">
    <property type="entry name" value="TRANSDUCIN BETA-LIKE 3"/>
    <property type="match status" value="1"/>
</dbReference>
<dbReference type="InterPro" id="IPR013934">
    <property type="entry name" value="Utp13_C"/>
</dbReference>
<dbReference type="Pfam" id="PF00400">
    <property type="entry name" value="WD40"/>
    <property type="match status" value="10"/>
</dbReference>
<feature type="repeat" description="WD" evidence="5">
    <location>
        <begin position="355"/>
        <end position="394"/>
    </location>
</feature>
<keyword evidence="8" id="KW-1185">Reference proteome</keyword>
<feature type="repeat" description="WD" evidence="5">
    <location>
        <begin position="496"/>
        <end position="537"/>
    </location>
</feature>
<dbReference type="CDD" id="cd00200">
    <property type="entry name" value="WD40"/>
    <property type="match status" value="1"/>
</dbReference>
<feature type="domain" description="U3 small nucleolar RNA-associated protein 13 C-terminal" evidence="6">
    <location>
        <begin position="634"/>
        <end position="773"/>
    </location>
</feature>
<dbReference type="PRINTS" id="PR00320">
    <property type="entry name" value="GPROTEINBRPT"/>
</dbReference>
<keyword evidence="4" id="KW-0539">Nucleus</keyword>
<reference evidence="7 8" key="1">
    <citation type="journal article" date="2018" name="MBio">
        <title>Comparative Genomics Reveals the Core Gene Toolbox for the Fungus-Insect Symbiosis.</title>
        <authorList>
            <person name="Wang Y."/>
            <person name="Stata M."/>
            <person name="Wang W."/>
            <person name="Stajich J.E."/>
            <person name="White M.M."/>
            <person name="Moncalvo J.M."/>
        </authorList>
    </citation>
    <scope>NUCLEOTIDE SEQUENCE [LARGE SCALE GENOMIC DNA]</scope>
    <source>
        <strain evidence="7 8">AUS-77-4</strain>
    </source>
</reference>
<dbReference type="Proteomes" id="UP000245699">
    <property type="component" value="Unassembled WGS sequence"/>
</dbReference>
<dbReference type="SUPFAM" id="SSF50998">
    <property type="entry name" value="Quinoprotein alcohol dehydrogenase-like"/>
    <property type="match status" value="1"/>
</dbReference>
<dbReference type="InterPro" id="IPR001680">
    <property type="entry name" value="WD40_rpt"/>
</dbReference>
<proteinExistence type="predicted"/>
<dbReference type="SUPFAM" id="SSF50978">
    <property type="entry name" value="WD40 repeat-like"/>
    <property type="match status" value="1"/>
</dbReference>